<keyword evidence="4" id="KW-1185">Reference proteome</keyword>
<sequence length="306" mass="31700">MPDHPEPGRPGPCEDRRLLVQAELDGELDAAAAAELAVHVARCPGCAALREELGALSERLRAGLTRHAAPARLRAALAAQPEAAGPRRADAVSAPGRPDAAAAVTPAATAGAAAAPGGAAGARRADHGGALPVPATIRPSWRRRTGWTHGAAFGAGLALAASVLLLLPPPGRAPPFPEAVAAHLRALQPGHLVDVASEDRHTVKPWFEGRVDFAPPVRDLAGQGFPLVGGRLDFLDGRPVAALVYRRGLHVINLFVRPGAGMEGARSAQGYNVLAWTRDGMAFQAVSDLNAAELAQFARLLRMPEG</sequence>
<name>A0A9X2BTQ3_9PROT</name>
<dbReference type="EMBL" id="JALPRX010000034">
    <property type="protein sequence ID" value="MCK8784557.1"/>
    <property type="molecule type" value="Genomic_DNA"/>
</dbReference>
<evidence type="ECO:0000313" key="3">
    <source>
        <dbReference type="EMBL" id="MCK8784557.1"/>
    </source>
</evidence>
<gene>
    <name evidence="3" type="ORF">M0638_09205</name>
</gene>
<feature type="domain" description="Putative zinc-finger" evidence="2">
    <location>
        <begin position="13"/>
        <end position="47"/>
    </location>
</feature>
<accession>A0A9X2BTQ3</accession>
<dbReference type="Pfam" id="PF13490">
    <property type="entry name" value="zf-HC2"/>
    <property type="match status" value="1"/>
</dbReference>
<organism evidence="3 4">
    <name type="scientific">Roseomonas acroporae</name>
    <dbReference type="NCBI Taxonomy" id="2937791"/>
    <lineage>
        <taxon>Bacteria</taxon>
        <taxon>Pseudomonadati</taxon>
        <taxon>Pseudomonadota</taxon>
        <taxon>Alphaproteobacteria</taxon>
        <taxon>Acetobacterales</taxon>
        <taxon>Roseomonadaceae</taxon>
        <taxon>Roseomonas</taxon>
    </lineage>
</organism>
<feature type="region of interest" description="Disordered" evidence="1">
    <location>
        <begin position="113"/>
        <end position="135"/>
    </location>
</feature>
<comment type="caution">
    <text evidence="3">The sequence shown here is derived from an EMBL/GenBank/DDBJ whole genome shotgun (WGS) entry which is preliminary data.</text>
</comment>
<dbReference type="RefSeq" id="WP_248666682.1">
    <property type="nucleotide sequence ID" value="NZ_JALPRX010000034.1"/>
</dbReference>
<protein>
    <submittedName>
        <fullName evidence="3">Zf-HC2 domain-containing protein</fullName>
    </submittedName>
</protein>
<evidence type="ECO:0000313" key="4">
    <source>
        <dbReference type="Proteomes" id="UP001139516"/>
    </source>
</evidence>
<evidence type="ECO:0000256" key="1">
    <source>
        <dbReference type="SAM" id="MobiDB-lite"/>
    </source>
</evidence>
<dbReference type="InterPro" id="IPR027383">
    <property type="entry name" value="Znf_put"/>
</dbReference>
<evidence type="ECO:0000259" key="2">
    <source>
        <dbReference type="Pfam" id="PF13490"/>
    </source>
</evidence>
<dbReference type="Proteomes" id="UP001139516">
    <property type="component" value="Unassembled WGS sequence"/>
</dbReference>
<reference evidence="3" key="1">
    <citation type="submission" date="2022-04" db="EMBL/GenBank/DDBJ databases">
        <title>Roseomonas acroporae sp. nov., isolated from coral Acropora digitifera.</title>
        <authorList>
            <person name="Sun H."/>
        </authorList>
    </citation>
    <scope>NUCLEOTIDE SEQUENCE</scope>
    <source>
        <strain evidence="3">NAR14</strain>
    </source>
</reference>
<dbReference type="AlphaFoldDB" id="A0A9X2BTQ3"/>
<proteinExistence type="predicted"/>
<feature type="region of interest" description="Disordered" evidence="1">
    <location>
        <begin position="78"/>
        <end position="100"/>
    </location>
</feature>